<feature type="transmembrane region" description="Helical" evidence="2">
    <location>
        <begin position="41"/>
        <end position="65"/>
    </location>
</feature>
<name>A0AAN6M3C6_9PLEO</name>
<feature type="compositionally biased region" description="Basic and acidic residues" evidence="1">
    <location>
        <begin position="899"/>
        <end position="945"/>
    </location>
</feature>
<feature type="compositionally biased region" description="Basic and acidic residues" evidence="1">
    <location>
        <begin position="446"/>
        <end position="459"/>
    </location>
</feature>
<dbReference type="Proteomes" id="UP001280581">
    <property type="component" value="Unassembled WGS sequence"/>
</dbReference>
<keyword evidence="2" id="KW-0472">Membrane</keyword>
<feature type="compositionally biased region" description="Basic and acidic residues" evidence="1">
    <location>
        <begin position="802"/>
        <end position="811"/>
    </location>
</feature>
<feature type="compositionally biased region" description="Polar residues" evidence="1">
    <location>
        <begin position="851"/>
        <end position="860"/>
    </location>
</feature>
<feature type="compositionally biased region" description="Acidic residues" evidence="1">
    <location>
        <begin position="732"/>
        <end position="744"/>
    </location>
</feature>
<evidence type="ECO:0000313" key="3">
    <source>
        <dbReference type="EMBL" id="KAK3213944.1"/>
    </source>
</evidence>
<evidence type="ECO:0000256" key="2">
    <source>
        <dbReference type="SAM" id="Phobius"/>
    </source>
</evidence>
<feature type="compositionally biased region" description="Polar residues" evidence="1">
    <location>
        <begin position="1028"/>
        <end position="1043"/>
    </location>
</feature>
<feature type="compositionally biased region" description="Basic residues" evidence="1">
    <location>
        <begin position="118"/>
        <end position="139"/>
    </location>
</feature>
<feature type="compositionally biased region" description="Polar residues" evidence="1">
    <location>
        <begin position="397"/>
        <end position="409"/>
    </location>
</feature>
<feature type="compositionally biased region" description="Pro residues" evidence="1">
    <location>
        <begin position="745"/>
        <end position="758"/>
    </location>
</feature>
<feature type="compositionally biased region" description="Basic residues" evidence="1">
    <location>
        <begin position="1151"/>
        <end position="1161"/>
    </location>
</feature>
<feature type="compositionally biased region" description="Basic and acidic residues" evidence="1">
    <location>
        <begin position="1131"/>
        <end position="1150"/>
    </location>
</feature>
<sequence>MNRSPPARSPPGSRTAAARQRIIKAWLSCCLRRRKGKKPSLWAFALAAPALYYAWIWAMAFHIAMFPGAPAQTPLARWPAADHALLRKHPCALSLEPNPPRPLSLPGPTHGLDNEHQHQHHQQRQRQRRRQHHHHHHHHPDVATSARRQEPHLLVDRPAAAAVNHLPGRSRSLAYCLLRRGAQRLLAASVRAQLNSCTPMSSQPNASVLKNSVNSAARLCFSRSPASSSFQPEPEHFLHPPALLAPHSHFHSLSLTPPTPSLPCCLQPSKTEHHPTCYESSVSRIFPSSASSTLETPQPRASAPALFNKKHHHLLHDSLLLSATLLVAMAATTSERNLNPYVEDCDSDQSEHPVLSSFRRSSPGANVAAKRSSPSDLGTDKPLADTEKMVPIDLQSEASGYSSHTAGTMSSADSASSAKMSQTSTAPSSAASMPPSSPATSKRRPAPVEDRRRPSESPRKPLQRSSSTASKRPPGTRRPTNPIPQQHDCGDPKCKSCGPNAPPPRRGRRDSIALDSGRDVPYPPFDARSQRSDPSTTYTSPPSPTYNRQPAPYLQGSTMMQPAQSRPRAASTTRRPISYHGNPPPSDYWPSASGYPSPPQEYGPPPSMSAHYAAMPHQQHPQMSSYMMAGTPPSSQFYQGNHPMAQQTAHHMSQATPPYEQQRPSLSARNSSGYQGRMPGSGFGQALVTYGNTPEPQALPSARYGNAPQSAKQERFPPPKQLTQTPHQGSESSEEYESSDEDEIPVPPQPKQIMPPPALKSKPQKEVRPALRHARTTQVTQVHNNDRRDRRPSMSQSQTLPERPREKDTRTSRGSTAPHSRSMSISRPKMAPRVVKSAYEVPRGTVVVESNRPNRSQHYQTYEPALRRTSYIQQYENYDDDEESSGSESDDDVETAQEAARRQLVERRAQEDRRAQEEQRRRQEDRRVQEEQRRRQEELQAEEDRRRRRRSTVYQDDYDAIVPERAPRRRADSTVNRIEAPYGNTINAVEAYQQQIRGSDIPLTEKVHKVAKQQASRVPSDPDRKTRISQSARTTLTNGTSNGDIRLRVDASAPLSLSFNGDMEGRTLQINPAEDGLADIIISGNRGEENVYRSEKGSSVRSKRNSLIANSARREAEEVSVNSGRSSQGRRQREVREVREVESRRDVERRPLRRHTQKYNY</sequence>
<reference evidence="3 4" key="1">
    <citation type="submission" date="2021-02" db="EMBL/GenBank/DDBJ databases">
        <title>Genome assembly of Pseudopithomyces chartarum.</title>
        <authorList>
            <person name="Jauregui R."/>
            <person name="Singh J."/>
            <person name="Voisey C."/>
        </authorList>
    </citation>
    <scope>NUCLEOTIDE SEQUENCE [LARGE SCALE GENOMIC DNA]</scope>
    <source>
        <strain evidence="3 4">AGR01</strain>
    </source>
</reference>
<dbReference type="EMBL" id="WVTA01000004">
    <property type="protein sequence ID" value="KAK3213944.1"/>
    <property type="molecule type" value="Genomic_DNA"/>
</dbReference>
<feature type="region of interest" description="Disordered" evidence="1">
    <location>
        <begin position="397"/>
        <end position="951"/>
    </location>
</feature>
<feature type="compositionally biased region" description="Polar residues" evidence="1">
    <location>
        <begin position="812"/>
        <end position="825"/>
    </location>
</feature>
<feature type="compositionally biased region" description="Acidic residues" evidence="1">
    <location>
        <begin position="877"/>
        <end position="895"/>
    </location>
</feature>
<feature type="region of interest" description="Disordered" evidence="1">
    <location>
        <begin position="1093"/>
        <end position="1161"/>
    </location>
</feature>
<feature type="compositionally biased region" description="Pro residues" evidence="1">
    <location>
        <begin position="596"/>
        <end position="607"/>
    </location>
</feature>
<dbReference type="AlphaFoldDB" id="A0AAN6M3C6"/>
<proteinExistence type="predicted"/>
<keyword evidence="2" id="KW-0812">Transmembrane</keyword>
<feature type="compositionally biased region" description="Polar residues" evidence="1">
    <location>
        <begin position="662"/>
        <end position="674"/>
    </location>
</feature>
<comment type="caution">
    <text evidence="3">The sequence shown here is derived from an EMBL/GenBank/DDBJ whole genome shotgun (WGS) entry which is preliminary data.</text>
</comment>
<feature type="compositionally biased region" description="Polar residues" evidence="1">
    <location>
        <begin position="1099"/>
        <end position="1109"/>
    </location>
</feature>
<feature type="compositionally biased region" description="Low complexity" evidence="1">
    <location>
        <begin position="1119"/>
        <end position="1129"/>
    </location>
</feature>
<feature type="compositionally biased region" description="Polar residues" evidence="1">
    <location>
        <begin position="632"/>
        <end position="656"/>
    </location>
</feature>
<gene>
    <name evidence="3" type="ORF">GRF29_28g1548267</name>
</gene>
<feature type="region of interest" description="Disordered" evidence="1">
    <location>
        <begin position="1012"/>
        <end position="1043"/>
    </location>
</feature>
<accession>A0AAN6M3C6</accession>
<feature type="compositionally biased region" description="Polar residues" evidence="1">
    <location>
        <begin position="555"/>
        <end position="575"/>
    </location>
</feature>
<evidence type="ECO:0000256" key="1">
    <source>
        <dbReference type="SAM" id="MobiDB-lite"/>
    </source>
</evidence>
<keyword evidence="4" id="KW-1185">Reference proteome</keyword>
<evidence type="ECO:0000313" key="4">
    <source>
        <dbReference type="Proteomes" id="UP001280581"/>
    </source>
</evidence>
<keyword evidence="2" id="KW-1133">Transmembrane helix</keyword>
<feature type="region of interest" description="Disordered" evidence="1">
    <location>
        <begin position="341"/>
        <end position="383"/>
    </location>
</feature>
<organism evidence="3 4">
    <name type="scientific">Pseudopithomyces chartarum</name>
    <dbReference type="NCBI Taxonomy" id="1892770"/>
    <lineage>
        <taxon>Eukaryota</taxon>
        <taxon>Fungi</taxon>
        <taxon>Dikarya</taxon>
        <taxon>Ascomycota</taxon>
        <taxon>Pezizomycotina</taxon>
        <taxon>Dothideomycetes</taxon>
        <taxon>Pleosporomycetidae</taxon>
        <taxon>Pleosporales</taxon>
        <taxon>Massarineae</taxon>
        <taxon>Didymosphaeriaceae</taxon>
        <taxon>Pseudopithomyces</taxon>
    </lineage>
</organism>
<feature type="compositionally biased region" description="Basic and acidic residues" evidence="1">
    <location>
        <begin position="509"/>
        <end position="518"/>
    </location>
</feature>
<protein>
    <submittedName>
        <fullName evidence="3">Uncharacterized protein</fullName>
    </submittedName>
</protein>
<feature type="compositionally biased region" description="Low complexity" evidence="1">
    <location>
        <begin position="410"/>
        <end position="440"/>
    </location>
</feature>
<feature type="region of interest" description="Disordered" evidence="1">
    <location>
        <begin position="92"/>
        <end position="148"/>
    </location>
</feature>